<organism evidence="1 2">
    <name type="scientific">Xylaria grammica</name>
    <dbReference type="NCBI Taxonomy" id="363999"/>
    <lineage>
        <taxon>Eukaryota</taxon>
        <taxon>Fungi</taxon>
        <taxon>Dikarya</taxon>
        <taxon>Ascomycota</taxon>
        <taxon>Pezizomycotina</taxon>
        <taxon>Sordariomycetes</taxon>
        <taxon>Xylariomycetidae</taxon>
        <taxon>Xylariales</taxon>
        <taxon>Xylariaceae</taxon>
        <taxon>Xylaria</taxon>
    </lineage>
</organism>
<dbReference type="AlphaFoldDB" id="A0A439CX26"/>
<dbReference type="Proteomes" id="UP000286045">
    <property type="component" value="Unassembled WGS sequence"/>
</dbReference>
<gene>
    <name evidence="1" type="ORF">EKO27_g8536</name>
</gene>
<comment type="caution">
    <text evidence="1">The sequence shown here is derived from an EMBL/GenBank/DDBJ whole genome shotgun (WGS) entry which is preliminary data.</text>
</comment>
<accession>A0A439CX26</accession>
<dbReference type="EMBL" id="RYZI01000325">
    <property type="protein sequence ID" value="RWA06571.1"/>
    <property type="molecule type" value="Genomic_DNA"/>
</dbReference>
<protein>
    <submittedName>
        <fullName evidence="1">Uncharacterized protein</fullName>
    </submittedName>
</protein>
<dbReference type="PANTHER" id="PTHR38846:SF1">
    <property type="entry name" value="C3H1-TYPE DOMAIN-CONTAINING PROTEIN"/>
    <property type="match status" value="1"/>
</dbReference>
<evidence type="ECO:0000313" key="2">
    <source>
        <dbReference type="Proteomes" id="UP000286045"/>
    </source>
</evidence>
<reference evidence="1 2" key="1">
    <citation type="submission" date="2018-12" db="EMBL/GenBank/DDBJ databases">
        <title>Draft genome sequence of Xylaria grammica IHI A82.</title>
        <authorList>
            <person name="Buettner E."/>
            <person name="Kellner H."/>
        </authorList>
    </citation>
    <scope>NUCLEOTIDE SEQUENCE [LARGE SCALE GENOMIC DNA]</scope>
    <source>
        <strain evidence="1 2">IHI A82</strain>
    </source>
</reference>
<dbReference type="STRING" id="363999.A0A439CX26"/>
<evidence type="ECO:0000313" key="1">
    <source>
        <dbReference type="EMBL" id="RWA06571.1"/>
    </source>
</evidence>
<proteinExistence type="predicted"/>
<keyword evidence="2" id="KW-1185">Reference proteome</keyword>
<dbReference type="PANTHER" id="PTHR38846">
    <property type="entry name" value="C3H1-TYPE DOMAIN-CONTAINING PROTEIN"/>
    <property type="match status" value="1"/>
</dbReference>
<name>A0A439CX26_9PEZI</name>
<sequence length="148" mass="16861">MAKKKNKKAGAGTALARPTVAMEWEKYMGRGDLEDWQRLMKDLGFEEEFPSKTQCRKFPKALKTIWVNIPDFLDAVKGGQPVYRFENQRQLAAYTRKWRRYFPKRNITKGSPLRQLLAQIVTNRGGGGYDYTGLVEGIEGLSIPGNGF</sequence>